<dbReference type="Gene3D" id="3.40.50.1980">
    <property type="entry name" value="Nitrogenase molybdenum iron protein domain"/>
    <property type="match status" value="2"/>
</dbReference>
<dbReference type="PANTHER" id="PTHR42953">
    <property type="entry name" value="HIGH-AFFINITY ZINC UPTAKE SYSTEM PROTEIN ZNUA-RELATED"/>
    <property type="match status" value="1"/>
</dbReference>
<dbReference type="AlphaFoldDB" id="A0A3E5DP23"/>
<evidence type="ECO:0000313" key="5">
    <source>
        <dbReference type="EMBL" id="RGS12207.1"/>
    </source>
</evidence>
<name>A0A3E5DP23_9BACT</name>
<keyword evidence="2" id="KW-0813">Transport</keyword>
<evidence type="ECO:0000256" key="4">
    <source>
        <dbReference type="SAM" id="MobiDB-lite"/>
    </source>
</evidence>
<dbReference type="GO" id="GO:0046872">
    <property type="term" value="F:metal ion binding"/>
    <property type="evidence" value="ECO:0007669"/>
    <property type="project" value="InterPro"/>
</dbReference>
<dbReference type="InterPro" id="IPR050492">
    <property type="entry name" value="Bact_metal-bind_prot9"/>
</dbReference>
<dbReference type="RefSeq" id="WP_117587959.1">
    <property type="nucleotide sequence ID" value="NZ_QRVA01000039.1"/>
</dbReference>
<protein>
    <submittedName>
        <fullName evidence="5">Zinc ABC transporter substrate-binding protein</fullName>
    </submittedName>
</protein>
<gene>
    <name evidence="5" type="ORF">DWY11_12670</name>
</gene>
<dbReference type="GO" id="GO:0030001">
    <property type="term" value="P:metal ion transport"/>
    <property type="evidence" value="ECO:0007669"/>
    <property type="project" value="InterPro"/>
</dbReference>
<keyword evidence="3" id="KW-0732">Signal</keyword>
<dbReference type="Proteomes" id="UP000283872">
    <property type="component" value="Unassembled WGS sequence"/>
</dbReference>
<accession>A0A3E5DP23</accession>
<evidence type="ECO:0000256" key="3">
    <source>
        <dbReference type="ARBA" id="ARBA00022729"/>
    </source>
</evidence>
<evidence type="ECO:0000313" key="6">
    <source>
        <dbReference type="Proteomes" id="UP000283872"/>
    </source>
</evidence>
<proteinExistence type="inferred from homology"/>
<dbReference type="SUPFAM" id="SSF53807">
    <property type="entry name" value="Helical backbone' metal receptor"/>
    <property type="match status" value="1"/>
</dbReference>
<dbReference type="Pfam" id="PF01297">
    <property type="entry name" value="ZnuA"/>
    <property type="match status" value="1"/>
</dbReference>
<comment type="similarity">
    <text evidence="1">Belongs to the bacterial solute-binding protein 9 family.</text>
</comment>
<reference evidence="5 6" key="1">
    <citation type="submission" date="2018-08" db="EMBL/GenBank/DDBJ databases">
        <title>A genome reference for cultivated species of the human gut microbiota.</title>
        <authorList>
            <person name="Zou Y."/>
            <person name="Xue W."/>
            <person name="Luo G."/>
        </authorList>
    </citation>
    <scope>NUCLEOTIDE SEQUENCE [LARGE SCALE GENOMIC DNA]</scope>
    <source>
        <strain evidence="5 6">AF24-12</strain>
    </source>
</reference>
<dbReference type="PROSITE" id="PS51257">
    <property type="entry name" value="PROKAR_LIPOPROTEIN"/>
    <property type="match status" value="1"/>
</dbReference>
<evidence type="ECO:0000256" key="1">
    <source>
        <dbReference type="ARBA" id="ARBA00011028"/>
    </source>
</evidence>
<comment type="caution">
    <text evidence="5">The sequence shown here is derived from an EMBL/GenBank/DDBJ whole genome shotgun (WGS) entry which is preliminary data.</text>
</comment>
<feature type="region of interest" description="Disordered" evidence="4">
    <location>
        <begin position="20"/>
        <end position="40"/>
    </location>
</feature>
<feature type="compositionally biased region" description="Polar residues" evidence="4">
    <location>
        <begin position="20"/>
        <end position="29"/>
    </location>
</feature>
<dbReference type="InterPro" id="IPR006127">
    <property type="entry name" value="ZnuA-like"/>
</dbReference>
<sequence>MRKYLYLIILCVVFAGCKGSQQKGNTAESNGKESVANSDGKPAVTVTIPPYKFFVDKIAGDKVDVNVMVSNGNNPETYEPYAQQMMELSRSALYLKVGCIGFEQTWMKKLQDNAPDMKVIDTSTGITPAKTPGGNTDPHVWMSYKNARIISSNIFKALCNLEPKNKAFFEKNYLSLLKIIDKRDSTIREGFKNHPEMVRKFVIYHPILTYFARDYQLEQLAIEEEGREPSAAQLKSLIERARKEKIRFCLIQAEFANRNTTTFIKESHTKAMDINPLQADWAYAMKEVSLAVQGKKIVVGK</sequence>
<dbReference type="EMBL" id="QRVA01000039">
    <property type="protein sequence ID" value="RGS12207.1"/>
    <property type="molecule type" value="Genomic_DNA"/>
</dbReference>
<organism evidence="5 6">
    <name type="scientific">Segatella copri</name>
    <dbReference type="NCBI Taxonomy" id="165179"/>
    <lineage>
        <taxon>Bacteria</taxon>
        <taxon>Pseudomonadati</taxon>
        <taxon>Bacteroidota</taxon>
        <taxon>Bacteroidia</taxon>
        <taxon>Bacteroidales</taxon>
        <taxon>Prevotellaceae</taxon>
        <taxon>Segatella</taxon>
    </lineage>
</organism>
<evidence type="ECO:0000256" key="2">
    <source>
        <dbReference type="ARBA" id="ARBA00022448"/>
    </source>
</evidence>
<dbReference type="PANTHER" id="PTHR42953:SF3">
    <property type="entry name" value="HIGH-AFFINITY ZINC UPTAKE SYSTEM PROTEIN ZNUA"/>
    <property type="match status" value="1"/>
</dbReference>